<name>A0A2T1HLZ2_9HYPH</name>
<organism evidence="1 2">
    <name type="scientific">Alsobacter soli</name>
    <dbReference type="NCBI Taxonomy" id="2109933"/>
    <lineage>
        <taxon>Bacteria</taxon>
        <taxon>Pseudomonadati</taxon>
        <taxon>Pseudomonadota</taxon>
        <taxon>Alphaproteobacteria</taxon>
        <taxon>Hyphomicrobiales</taxon>
        <taxon>Alsobacteraceae</taxon>
        <taxon>Alsobacter</taxon>
    </lineage>
</organism>
<comment type="caution">
    <text evidence="1">The sequence shown here is derived from an EMBL/GenBank/DDBJ whole genome shotgun (WGS) entry which is preliminary data.</text>
</comment>
<dbReference type="EMBL" id="PVZS01000041">
    <property type="protein sequence ID" value="PSC02674.1"/>
    <property type="molecule type" value="Genomic_DNA"/>
</dbReference>
<evidence type="ECO:0000313" key="1">
    <source>
        <dbReference type="EMBL" id="PSC02674.1"/>
    </source>
</evidence>
<gene>
    <name evidence="1" type="ORF">SLNSH_22695</name>
</gene>
<dbReference type="Proteomes" id="UP000239772">
    <property type="component" value="Unassembled WGS sequence"/>
</dbReference>
<keyword evidence="2" id="KW-1185">Reference proteome</keyword>
<dbReference type="RefSeq" id="WP_106340297.1">
    <property type="nucleotide sequence ID" value="NZ_PVZS01000041.1"/>
</dbReference>
<evidence type="ECO:0000313" key="2">
    <source>
        <dbReference type="Proteomes" id="UP000239772"/>
    </source>
</evidence>
<dbReference type="AlphaFoldDB" id="A0A2T1HLZ2"/>
<sequence>MFSGFIDGLLEYAKPQATREEKLARMLEAVGWLRDETVYFGEDDEDYTFRQMDELALEIRARAQLLGGEPKELLLDVASLIAASMSRKN</sequence>
<protein>
    <submittedName>
        <fullName evidence="1">Uncharacterized protein</fullName>
    </submittedName>
</protein>
<reference evidence="2" key="1">
    <citation type="submission" date="2018-03" db="EMBL/GenBank/DDBJ databases">
        <authorList>
            <person name="Sun L."/>
            <person name="Liu H."/>
            <person name="Chen W."/>
            <person name="Huang K."/>
            <person name="Liu W."/>
            <person name="Gao X."/>
        </authorList>
    </citation>
    <scope>NUCLEOTIDE SEQUENCE [LARGE SCALE GENOMIC DNA]</scope>
    <source>
        <strain evidence="2">SH9</strain>
    </source>
</reference>
<proteinExistence type="predicted"/>
<accession>A0A2T1HLZ2</accession>